<dbReference type="PANTHER" id="PTHR12658:SF0">
    <property type="entry name" value="TUBULIN-SPECIFIC CHAPERONE D"/>
    <property type="match status" value="1"/>
</dbReference>
<dbReference type="GO" id="GO:0034333">
    <property type="term" value="P:adherens junction assembly"/>
    <property type="evidence" value="ECO:0007669"/>
    <property type="project" value="TreeGrafter"/>
</dbReference>
<dbReference type="Proteomes" id="UP000054047">
    <property type="component" value="Unassembled WGS sequence"/>
</dbReference>
<protein>
    <recommendedName>
        <fullName evidence="2">Tubulin-specific chaperone D</fullName>
    </recommendedName>
</protein>
<dbReference type="GO" id="GO:0048487">
    <property type="term" value="F:beta-tubulin binding"/>
    <property type="evidence" value="ECO:0007669"/>
    <property type="project" value="InterPro"/>
</dbReference>
<feature type="domain" description="Tubulin-folding cofactor D C-terminal" evidence="3">
    <location>
        <begin position="81"/>
        <end position="189"/>
    </location>
</feature>
<dbReference type="GO" id="GO:0007023">
    <property type="term" value="P:post-chaperonin tubulin folding pathway"/>
    <property type="evidence" value="ECO:0007669"/>
    <property type="project" value="InterPro"/>
</dbReference>
<feature type="non-terminal residue" evidence="4">
    <location>
        <position position="1"/>
    </location>
</feature>
<dbReference type="AlphaFoldDB" id="A0A0C2G919"/>
<evidence type="ECO:0000313" key="5">
    <source>
        <dbReference type="Proteomes" id="UP000054047"/>
    </source>
</evidence>
<reference evidence="4 5" key="1">
    <citation type="submission" date="2013-12" db="EMBL/GenBank/DDBJ databases">
        <title>Draft genome of the parsitic nematode Ancylostoma duodenale.</title>
        <authorList>
            <person name="Mitreva M."/>
        </authorList>
    </citation>
    <scope>NUCLEOTIDE SEQUENCE [LARGE SCALE GENOMIC DNA]</scope>
    <source>
        <strain evidence="4 5">Zhejiang</strain>
    </source>
</reference>
<gene>
    <name evidence="4" type="ORF">ANCDUO_16390</name>
</gene>
<dbReference type="InterPro" id="IPR016024">
    <property type="entry name" value="ARM-type_fold"/>
</dbReference>
<accession>A0A0C2G919</accession>
<dbReference type="OrthoDB" id="10253476at2759"/>
<dbReference type="EMBL" id="KN741085">
    <property type="protein sequence ID" value="KIH53481.1"/>
    <property type="molecule type" value="Genomic_DNA"/>
</dbReference>
<evidence type="ECO:0000256" key="2">
    <source>
        <dbReference type="ARBA" id="ARBA00015003"/>
    </source>
</evidence>
<dbReference type="Gene3D" id="1.25.10.10">
    <property type="entry name" value="Leucine-rich Repeat Variant"/>
    <property type="match status" value="1"/>
</dbReference>
<dbReference type="GO" id="GO:0005096">
    <property type="term" value="F:GTPase activator activity"/>
    <property type="evidence" value="ECO:0007669"/>
    <property type="project" value="InterPro"/>
</dbReference>
<dbReference type="SUPFAM" id="SSF48371">
    <property type="entry name" value="ARM repeat"/>
    <property type="match status" value="1"/>
</dbReference>
<dbReference type="Pfam" id="PF12612">
    <property type="entry name" value="TFCD_C"/>
    <property type="match status" value="1"/>
</dbReference>
<evidence type="ECO:0000256" key="1">
    <source>
        <dbReference type="ARBA" id="ARBA00006853"/>
    </source>
</evidence>
<evidence type="ECO:0000313" key="4">
    <source>
        <dbReference type="EMBL" id="KIH53481.1"/>
    </source>
</evidence>
<dbReference type="InterPro" id="IPR033162">
    <property type="entry name" value="TBCD"/>
</dbReference>
<name>A0A0C2G919_9BILA</name>
<organism evidence="4 5">
    <name type="scientific">Ancylostoma duodenale</name>
    <dbReference type="NCBI Taxonomy" id="51022"/>
    <lineage>
        <taxon>Eukaryota</taxon>
        <taxon>Metazoa</taxon>
        <taxon>Ecdysozoa</taxon>
        <taxon>Nematoda</taxon>
        <taxon>Chromadorea</taxon>
        <taxon>Rhabditida</taxon>
        <taxon>Rhabditina</taxon>
        <taxon>Rhabditomorpha</taxon>
        <taxon>Strongyloidea</taxon>
        <taxon>Ancylostomatidae</taxon>
        <taxon>Ancylostomatinae</taxon>
        <taxon>Ancylostoma</taxon>
    </lineage>
</organism>
<keyword evidence="5" id="KW-1185">Reference proteome</keyword>
<dbReference type="InterPro" id="IPR011989">
    <property type="entry name" value="ARM-like"/>
</dbReference>
<comment type="similarity">
    <text evidence="1">Belongs to the TBCD family.</text>
</comment>
<dbReference type="PANTHER" id="PTHR12658">
    <property type="entry name" value="BETA-TUBULIN COFACTOR D"/>
    <property type="match status" value="1"/>
</dbReference>
<proteinExistence type="inferred from homology"/>
<dbReference type="InterPro" id="IPR022577">
    <property type="entry name" value="TBCD_C"/>
</dbReference>
<dbReference type="GO" id="GO:0070830">
    <property type="term" value="P:bicellular tight junction assembly"/>
    <property type="evidence" value="ECO:0007669"/>
    <property type="project" value="TreeGrafter"/>
</dbReference>
<dbReference type="GO" id="GO:0016328">
    <property type="term" value="C:lateral plasma membrane"/>
    <property type="evidence" value="ECO:0007669"/>
    <property type="project" value="TreeGrafter"/>
</dbReference>
<sequence>IEKWQERLLVFACDDTATVRSAAASAASTFFPTYFTEQLAVNIAESVKSFTYKVRMSSMCVMTKVLTHPKLMESVIEEYAQRAVQCMVQQSVGKIGRIREAACKCIISLLSSSTIRRHLAHPEELSAIYRNEHDFIQDSIFLSMTPLLLYEDYYQDLICGLVISAGGVSEGTTMRASQALMEYQASISKDVKVIIF</sequence>
<dbReference type="GO" id="GO:0000226">
    <property type="term" value="P:microtubule cytoskeleton organization"/>
    <property type="evidence" value="ECO:0007669"/>
    <property type="project" value="TreeGrafter"/>
</dbReference>
<evidence type="ECO:0000259" key="3">
    <source>
        <dbReference type="Pfam" id="PF12612"/>
    </source>
</evidence>
<dbReference type="GO" id="GO:0007021">
    <property type="term" value="P:tubulin complex assembly"/>
    <property type="evidence" value="ECO:0007669"/>
    <property type="project" value="InterPro"/>
</dbReference>